<dbReference type="AlphaFoldDB" id="A0A8J9USN7"/>
<evidence type="ECO:0000259" key="7">
    <source>
        <dbReference type="Pfam" id="PF14497"/>
    </source>
</evidence>
<feature type="domain" description="Glutathione S-transferase C-terminal" evidence="7">
    <location>
        <begin position="111"/>
        <end position="212"/>
    </location>
</feature>
<proteinExistence type="inferred from homology"/>
<evidence type="ECO:0000256" key="5">
    <source>
        <dbReference type="ARBA" id="ARBA00047960"/>
    </source>
</evidence>
<comment type="catalytic activity">
    <reaction evidence="5">
        <text>RX + glutathione = an S-substituted glutathione + a halide anion + H(+)</text>
        <dbReference type="Rhea" id="RHEA:16437"/>
        <dbReference type="ChEBI" id="CHEBI:15378"/>
        <dbReference type="ChEBI" id="CHEBI:16042"/>
        <dbReference type="ChEBI" id="CHEBI:17792"/>
        <dbReference type="ChEBI" id="CHEBI:57925"/>
        <dbReference type="ChEBI" id="CHEBI:90779"/>
        <dbReference type="EC" id="2.5.1.18"/>
    </reaction>
</comment>
<dbReference type="InterPro" id="IPR004046">
    <property type="entry name" value="GST_C"/>
</dbReference>
<dbReference type="InterPro" id="IPR036249">
    <property type="entry name" value="Thioredoxin-like_sf"/>
</dbReference>
<dbReference type="OrthoDB" id="414243at2759"/>
<dbReference type="GO" id="GO:0004364">
    <property type="term" value="F:glutathione transferase activity"/>
    <property type="evidence" value="ECO:0007669"/>
    <property type="project" value="UniProtKB-EC"/>
</dbReference>
<dbReference type="InterPro" id="IPR004045">
    <property type="entry name" value="Glutathione_S-Trfase_N"/>
</dbReference>
<dbReference type="FunFam" id="1.20.1050.10:FF:000030">
    <property type="entry name" value="Glutathione S-transferase S1"/>
    <property type="match status" value="1"/>
</dbReference>
<dbReference type="SFLD" id="SFLDS00019">
    <property type="entry name" value="Glutathione_Transferase_(cytos"/>
    <property type="match status" value="1"/>
</dbReference>
<keyword evidence="9" id="KW-1185">Reference proteome</keyword>
<dbReference type="GO" id="GO:0006749">
    <property type="term" value="P:glutathione metabolic process"/>
    <property type="evidence" value="ECO:0007669"/>
    <property type="project" value="TreeGrafter"/>
</dbReference>
<dbReference type="InterPro" id="IPR050213">
    <property type="entry name" value="GST_superfamily"/>
</dbReference>
<feature type="non-terminal residue" evidence="8">
    <location>
        <position position="219"/>
    </location>
</feature>
<evidence type="ECO:0000313" key="8">
    <source>
        <dbReference type="EMBL" id="CAH0725478.1"/>
    </source>
</evidence>
<evidence type="ECO:0000259" key="6">
    <source>
        <dbReference type="Pfam" id="PF02798"/>
    </source>
</evidence>
<evidence type="ECO:0000256" key="1">
    <source>
        <dbReference type="ARBA" id="ARBA00011738"/>
    </source>
</evidence>
<dbReference type="PANTHER" id="PTHR11571">
    <property type="entry name" value="GLUTATHIONE S-TRANSFERASE"/>
    <property type="match status" value="1"/>
</dbReference>
<sequence>MVLCYVPTYFKDSINMPKVKITYFNLKGLAEGIRLLLTYGDQEFEDVRIERKDWPALKPTTPFGVLPFLEIDGKKYSQSSAIGRYLGKKYGLAGKDIEEDFEIDQILDFFNDIRIKAAAVFFETDEKIQVKKQEDLEKNYYPFVLKKLDDIIAKNNGHVALGKLTWADFIIGGCYPAFKKLIKISNFDEQYPNIKKPQEKLLAIPKLRAYCETAPVTEW</sequence>
<dbReference type="InterPro" id="IPR036282">
    <property type="entry name" value="Glutathione-S-Trfase_C_sf"/>
</dbReference>
<dbReference type="PANTHER" id="PTHR11571:SF224">
    <property type="entry name" value="HEMATOPOIETIC PROSTAGLANDIN D SYNTHASE"/>
    <property type="match status" value="1"/>
</dbReference>
<evidence type="ECO:0000313" key="9">
    <source>
        <dbReference type="Proteomes" id="UP000838878"/>
    </source>
</evidence>
<dbReference type="GO" id="GO:0004602">
    <property type="term" value="F:glutathione peroxidase activity"/>
    <property type="evidence" value="ECO:0007669"/>
    <property type="project" value="UniProtKB-ARBA"/>
</dbReference>
<evidence type="ECO:0000256" key="2">
    <source>
        <dbReference type="ARBA" id="ARBA00012452"/>
    </source>
</evidence>
<gene>
    <name evidence="8" type="ORF">BINO364_LOCUS11056</name>
</gene>
<dbReference type="Pfam" id="PF02798">
    <property type="entry name" value="GST_N"/>
    <property type="match status" value="1"/>
</dbReference>
<dbReference type="SFLD" id="SFLDG01205">
    <property type="entry name" value="AMPS.1"/>
    <property type="match status" value="1"/>
</dbReference>
<accession>A0A8J9USN7</accession>
<comment type="similarity">
    <text evidence="4">Belongs to the GST superfamily. Sigma family.</text>
</comment>
<organism evidence="8 9">
    <name type="scientific">Brenthis ino</name>
    <name type="common">lesser marbled fritillary</name>
    <dbReference type="NCBI Taxonomy" id="405034"/>
    <lineage>
        <taxon>Eukaryota</taxon>
        <taxon>Metazoa</taxon>
        <taxon>Ecdysozoa</taxon>
        <taxon>Arthropoda</taxon>
        <taxon>Hexapoda</taxon>
        <taxon>Insecta</taxon>
        <taxon>Pterygota</taxon>
        <taxon>Neoptera</taxon>
        <taxon>Endopterygota</taxon>
        <taxon>Lepidoptera</taxon>
        <taxon>Glossata</taxon>
        <taxon>Ditrysia</taxon>
        <taxon>Papilionoidea</taxon>
        <taxon>Nymphalidae</taxon>
        <taxon>Heliconiinae</taxon>
        <taxon>Argynnini</taxon>
        <taxon>Brenthis</taxon>
    </lineage>
</organism>
<dbReference type="FunFam" id="3.40.30.10:FF:000035">
    <property type="entry name" value="hematopoietic prostaglandin D synthase"/>
    <property type="match status" value="1"/>
</dbReference>
<keyword evidence="3" id="KW-0808">Transferase</keyword>
<dbReference type="Gene3D" id="1.20.1050.10">
    <property type="match status" value="1"/>
</dbReference>
<reference evidence="8" key="1">
    <citation type="submission" date="2021-12" db="EMBL/GenBank/DDBJ databases">
        <authorList>
            <person name="Martin H S."/>
        </authorList>
    </citation>
    <scope>NUCLEOTIDE SEQUENCE</scope>
</reference>
<dbReference type="InterPro" id="IPR040079">
    <property type="entry name" value="Glutathione_S-Trfase"/>
</dbReference>
<dbReference type="EC" id="2.5.1.18" evidence="2"/>
<dbReference type="CDD" id="cd03039">
    <property type="entry name" value="GST_N_Sigma_like"/>
    <property type="match status" value="1"/>
</dbReference>
<dbReference type="SUPFAM" id="SSF52833">
    <property type="entry name" value="Thioredoxin-like"/>
    <property type="match status" value="1"/>
</dbReference>
<dbReference type="CDD" id="cd03192">
    <property type="entry name" value="GST_C_Sigma_like"/>
    <property type="match status" value="1"/>
</dbReference>
<dbReference type="Pfam" id="PF14497">
    <property type="entry name" value="GST_C_3"/>
    <property type="match status" value="1"/>
</dbReference>
<evidence type="ECO:0000256" key="3">
    <source>
        <dbReference type="ARBA" id="ARBA00022679"/>
    </source>
</evidence>
<dbReference type="Proteomes" id="UP000838878">
    <property type="component" value="Chromosome 5"/>
</dbReference>
<dbReference type="SUPFAM" id="SSF47616">
    <property type="entry name" value="GST C-terminal domain-like"/>
    <property type="match status" value="1"/>
</dbReference>
<comment type="subunit">
    <text evidence="1">Homodimer.</text>
</comment>
<protein>
    <recommendedName>
        <fullName evidence="2">glutathione transferase</fullName>
        <ecNumber evidence="2">2.5.1.18</ecNumber>
    </recommendedName>
</protein>
<evidence type="ECO:0000256" key="4">
    <source>
        <dbReference type="ARBA" id="ARBA00038317"/>
    </source>
</evidence>
<dbReference type="SFLD" id="SFLDG00363">
    <property type="entry name" value="AMPS_(cytGST):_Alpha-__Mu-__Pi"/>
    <property type="match status" value="1"/>
</dbReference>
<dbReference type="Gene3D" id="3.40.30.10">
    <property type="entry name" value="Glutaredoxin"/>
    <property type="match status" value="1"/>
</dbReference>
<dbReference type="EMBL" id="OV170225">
    <property type="protein sequence ID" value="CAH0725478.1"/>
    <property type="molecule type" value="Genomic_DNA"/>
</dbReference>
<name>A0A8J9USN7_9NEOP</name>
<feature type="domain" description="GST N-terminal" evidence="6">
    <location>
        <begin position="20"/>
        <end position="87"/>
    </location>
</feature>